<name>A0A1I7UZS5_9PELO</name>
<evidence type="ECO:0000259" key="1">
    <source>
        <dbReference type="Pfam" id="PF07735"/>
    </source>
</evidence>
<proteinExistence type="predicted"/>
<evidence type="ECO:0000313" key="2">
    <source>
        <dbReference type="Proteomes" id="UP000095282"/>
    </source>
</evidence>
<dbReference type="InterPro" id="IPR012885">
    <property type="entry name" value="F-box_Sdz-33"/>
</dbReference>
<sequence length="328" mass="38375">MAARLVQLNFSIKSDLNLKFAGEEDRWTFQMYHISRIPFEVEENDQYLTLFSENPANDFLILVEEILELFECPNIHRVCISTCSSRRTVKSFVPWMNKTNLEIQNIFLAFIDDELFKFILTSYEKPFKGLETQGGGCLNTPQKLQFDYLNAEWAGQWLTLEQLFALDCREINMGYISISIEEINLFLKSWKEGKTNNRLEQISIRFDYGKTADWNVILKGLEPKVSDLMTTKRKYVKTIGSTKGTYWLHGGLDIQRDDGTIATIFHLCFVSSEENTEIPQVTIDYFEKYRDKDWNSGEVEIEDGEAEEEARRMGLLMPKRRFEMVVFE</sequence>
<organism evidence="2 3">
    <name type="scientific">Caenorhabditis tropicalis</name>
    <dbReference type="NCBI Taxonomy" id="1561998"/>
    <lineage>
        <taxon>Eukaryota</taxon>
        <taxon>Metazoa</taxon>
        <taxon>Ecdysozoa</taxon>
        <taxon>Nematoda</taxon>
        <taxon>Chromadorea</taxon>
        <taxon>Rhabditida</taxon>
        <taxon>Rhabditina</taxon>
        <taxon>Rhabditomorpha</taxon>
        <taxon>Rhabditoidea</taxon>
        <taxon>Rhabditidae</taxon>
        <taxon>Peloderinae</taxon>
        <taxon>Caenorhabditis</taxon>
    </lineage>
</organism>
<accession>A0A1I7UZS5</accession>
<evidence type="ECO:0000313" key="3">
    <source>
        <dbReference type="WBParaSite" id="Csp11.Scaffold630.g20977.t1"/>
    </source>
</evidence>
<dbReference type="WBParaSite" id="Csp11.Scaffold630.g20977.t1">
    <property type="protein sequence ID" value="Csp11.Scaffold630.g20977.t1"/>
    <property type="gene ID" value="Csp11.Scaffold630.g20977"/>
</dbReference>
<protein>
    <submittedName>
        <fullName evidence="3">FBA_2 domain-containing protein</fullName>
    </submittedName>
</protein>
<dbReference type="PANTHER" id="PTHR21503:SF8">
    <property type="entry name" value="F-BOX ASSOCIATED DOMAIN-CONTAINING PROTEIN-RELATED"/>
    <property type="match status" value="1"/>
</dbReference>
<dbReference type="Proteomes" id="UP000095282">
    <property type="component" value="Unplaced"/>
</dbReference>
<dbReference type="PANTHER" id="PTHR21503">
    <property type="entry name" value="F-BOX-CONTAINING HYPOTHETICAL PROTEIN C.ELEGANS"/>
    <property type="match status" value="1"/>
</dbReference>
<keyword evidence="2" id="KW-1185">Reference proteome</keyword>
<dbReference type="Pfam" id="PF07735">
    <property type="entry name" value="FBA_2"/>
    <property type="match status" value="1"/>
</dbReference>
<reference evidence="3" key="1">
    <citation type="submission" date="2016-11" db="UniProtKB">
        <authorList>
            <consortium name="WormBaseParasite"/>
        </authorList>
    </citation>
    <scope>IDENTIFICATION</scope>
</reference>
<feature type="domain" description="Sdz-33 F-box" evidence="1">
    <location>
        <begin position="145"/>
        <end position="204"/>
    </location>
</feature>
<dbReference type="AlphaFoldDB" id="A0A1I7UZS5"/>
<dbReference type="eggNOG" id="ENOG502TK3T">
    <property type="taxonomic scope" value="Eukaryota"/>
</dbReference>